<evidence type="ECO:0000313" key="2">
    <source>
        <dbReference type="Proteomes" id="UP000694844"/>
    </source>
</evidence>
<organism evidence="2 3">
    <name type="scientific">Crassostrea virginica</name>
    <name type="common">Eastern oyster</name>
    <dbReference type="NCBI Taxonomy" id="6565"/>
    <lineage>
        <taxon>Eukaryota</taxon>
        <taxon>Metazoa</taxon>
        <taxon>Spiralia</taxon>
        <taxon>Lophotrochozoa</taxon>
        <taxon>Mollusca</taxon>
        <taxon>Bivalvia</taxon>
        <taxon>Autobranchia</taxon>
        <taxon>Pteriomorphia</taxon>
        <taxon>Ostreida</taxon>
        <taxon>Ostreoidea</taxon>
        <taxon>Ostreidae</taxon>
        <taxon>Crassostrea</taxon>
    </lineage>
</organism>
<feature type="region of interest" description="Disordered" evidence="1">
    <location>
        <begin position="418"/>
        <end position="464"/>
    </location>
</feature>
<feature type="region of interest" description="Disordered" evidence="1">
    <location>
        <begin position="299"/>
        <end position="318"/>
    </location>
</feature>
<keyword evidence="2" id="KW-1185">Reference proteome</keyword>
<accession>A0A8B8BWG7</accession>
<dbReference type="PANTHER" id="PTHR10775:SF185">
    <property type="entry name" value="OS08G0208400 PROTEIN"/>
    <property type="match status" value="1"/>
</dbReference>
<dbReference type="AlphaFoldDB" id="A0A8B8BWG7"/>
<dbReference type="PANTHER" id="PTHR10775">
    <property type="entry name" value="OS08G0208400 PROTEIN"/>
    <property type="match status" value="1"/>
</dbReference>
<proteinExistence type="predicted"/>
<protein>
    <submittedName>
        <fullName evidence="3">Uncharacterized protein LOC111113635</fullName>
    </submittedName>
</protein>
<gene>
    <name evidence="3" type="primary">LOC111113635</name>
</gene>
<dbReference type="GeneID" id="111113635"/>
<dbReference type="RefSeq" id="XP_022307635.1">
    <property type="nucleotide sequence ID" value="XM_022451927.1"/>
</dbReference>
<dbReference type="InterPro" id="IPR004242">
    <property type="entry name" value="Transposase_21"/>
</dbReference>
<reference evidence="3" key="1">
    <citation type="submission" date="2025-08" db="UniProtKB">
        <authorList>
            <consortium name="RefSeq"/>
        </authorList>
    </citation>
    <scope>IDENTIFICATION</scope>
    <source>
        <tissue evidence="3">Whole sample</tissue>
    </source>
</reference>
<dbReference type="Proteomes" id="UP000694844">
    <property type="component" value="Chromosome 9"/>
</dbReference>
<sequence>MNYGMSKSALNDSLQCEKSSLPQPNVLPSSYTEAKSLISPLLMPVEKYDACINDCVIYRDSSQLQYQSLSECPVCQEPRKTRKVFTYMPLGPRLARWYGTFNLCKLIHSNKISVSKKGILRDFTDGELFNSWFQPGQVFGGSEPDLCVPLSLFTDGVNPNKNMVCQKSMWPVLLTWITLPQSLRQLLGPMLLMGIIPSGRKGSEPKSLDPYLSVLVDELLSLTEFPVYDSYCSAPVKVKVALIQYLCDIPAYSKVMHLSGHNGLRSCPYCKEIGHYCKHLSKTIHISNRQFLPIDHPLRSVGSGDADKEDRTAPEPFTLEEEKELRNQYEDKPNNSQKANHQKKTGFKGNYVLQQLPYHNRMDQMSPDGMHTLADFISHVMDMLAGKQDTQKVKSCEKSFHRFENVWNTSDIDKENDKVEDIEREKEKSKKRKNVDTVHDNSERPRKKKKSVKTVPNHSSVSTPWSLSKRQLAIADERASNIVYSNLQEITPGPHFTKAWTLRTMNAKLQVS</sequence>
<name>A0A8B8BWG7_CRAVI</name>
<evidence type="ECO:0000313" key="3">
    <source>
        <dbReference type="RefSeq" id="XP_022307635.1"/>
    </source>
</evidence>
<dbReference type="KEGG" id="cvn:111113635"/>
<feature type="compositionally biased region" description="Polar residues" evidence="1">
    <location>
        <begin position="454"/>
        <end position="464"/>
    </location>
</feature>
<dbReference type="OrthoDB" id="6146317at2759"/>
<dbReference type="Pfam" id="PF02992">
    <property type="entry name" value="Transposase_21"/>
    <property type="match status" value="1"/>
</dbReference>
<evidence type="ECO:0000256" key="1">
    <source>
        <dbReference type="SAM" id="MobiDB-lite"/>
    </source>
</evidence>
<feature type="compositionally biased region" description="Basic and acidic residues" evidence="1">
    <location>
        <begin position="418"/>
        <end position="444"/>
    </location>
</feature>